<proteinExistence type="predicted"/>
<evidence type="ECO:0000313" key="1">
    <source>
        <dbReference type="EMBL" id="MFG6079006.1"/>
    </source>
</evidence>
<name>A0ABW7CU44_9GAMM</name>
<sequence>GLRCGVALAIVGETEEAIATVFTRDGLADAQDAATTARVVSAVMFMTMAASDNTGIDIEARVQEIRTQIRLLIPR</sequence>
<organism evidence="1 2">
    <name type="scientific">Erwinia plantamica</name>
    <dbReference type="NCBI Taxonomy" id="3237104"/>
    <lineage>
        <taxon>Bacteria</taxon>
        <taxon>Pseudomonadati</taxon>
        <taxon>Pseudomonadota</taxon>
        <taxon>Gammaproteobacteria</taxon>
        <taxon>Enterobacterales</taxon>
        <taxon>Erwiniaceae</taxon>
        <taxon>Erwinia</taxon>
    </lineage>
</organism>
<evidence type="ECO:0008006" key="3">
    <source>
        <dbReference type="Google" id="ProtNLM"/>
    </source>
</evidence>
<protein>
    <recommendedName>
        <fullName evidence="3">TetR family transcriptional regulator</fullName>
    </recommendedName>
</protein>
<evidence type="ECO:0000313" key="2">
    <source>
        <dbReference type="Proteomes" id="UP001605250"/>
    </source>
</evidence>
<keyword evidence="2" id="KW-1185">Reference proteome</keyword>
<dbReference type="RefSeq" id="WP_394150603.1">
    <property type="nucleotide sequence ID" value="NZ_JBGCUC010000099.1"/>
</dbReference>
<gene>
    <name evidence="1" type="ORF">AB3U87_22290</name>
</gene>
<comment type="caution">
    <text evidence="1">The sequence shown here is derived from an EMBL/GenBank/DDBJ whole genome shotgun (WGS) entry which is preliminary data.</text>
</comment>
<feature type="non-terminal residue" evidence="1">
    <location>
        <position position="1"/>
    </location>
</feature>
<reference evidence="1 2" key="1">
    <citation type="submission" date="2024-07" db="EMBL/GenBank/DDBJ databases">
        <title>Novel bacterial strain Erwinia sp. OPT-41 promoting growth of various crops.</title>
        <authorList>
            <person name="Egorshina A."/>
            <person name="Lukyantsev M.A."/>
            <person name="Golubev S.N."/>
            <person name="Muratova A.Y."/>
            <person name="Bulygina E.A."/>
        </authorList>
    </citation>
    <scope>NUCLEOTIDE SEQUENCE [LARGE SCALE GENOMIC DNA]</scope>
    <source>
        <strain evidence="1 2">OPT-41</strain>
    </source>
</reference>
<dbReference type="Proteomes" id="UP001605250">
    <property type="component" value="Unassembled WGS sequence"/>
</dbReference>
<accession>A0ABW7CU44</accession>
<dbReference type="EMBL" id="JBGCUC010000099">
    <property type="protein sequence ID" value="MFG6079006.1"/>
    <property type="molecule type" value="Genomic_DNA"/>
</dbReference>